<dbReference type="InParanoid" id="F4R6J6"/>
<gene>
    <name evidence="1" type="ORF">MELLADRAFT_101657</name>
</gene>
<dbReference type="EMBL" id="GL883091">
    <property type="protein sequence ID" value="EGG11893.1"/>
    <property type="molecule type" value="Genomic_DNA"/>
</dbReference>
<dbReference type="VEuPathDB" id="FungiDB:MELLADRAFT_101657"/>
<keyword evidence="2" id="KW-1185">Reference proteome</keyword>
<protein>
    <submittedName>
        <fullName evidence="1">Uncharacterized protein</fullName>
    </submittedName>
</protein>
<organism evidence="2">
    <name type="scientific">Melampsora larici-populina (strain 98AG31 / pathotype 3-4-7)</name>
    <name type="common">Poplar leaf rust fungus</name>
    <dbReference type="NCBI Taxonomy" id="747676"/>
    <lineage>
        <taxon>Eukaryota</taxon>
        <taxon>Fungi</taxon>
        <taxon>Dikarya</taxon>
        <taxon>Basidiomycota</taxon>
        <taxon>Pucciniomycotina</taxon>
        <taxon>Pucciniomycetes</taxon>
        <taxon>Pucciniales</taxon>
        <taxon>Melampsoraceae</taxon>
        <taxon>Melampsora</taxon>
    </lineage>
</organism>
<dbReference type="Proteomes" id="UP000001072">
    <property type="component" value="Unassembled WGS sequence"/>
</dbReference>
<dbReference type="OrthoDB" id="3224221at2759"/>
<evidence type="ECO:0000313" key="1">
    <source>
        <dbReference type="EMBL" id="EGG11893.1"/>
    </source>
</evidence>
<dbReference type="GeneID" id="18921429"/>
<reference evidence="2" key="1">
    <citation type="journal article" date="2011" name="Proc. Natl. Acad. Sci. U.S.A.">
        <title>Obligate biotrophy features unraveled by the genomic analysis of rust fungi.</title>
        <authorList>
            <person name="Duplessis S."/>
            <person name="Cuomo C.A."/>
            <person name="Lin Y.-C."/>
            <person name="Aerts A."/>
            <person name="Tisserant E."/>
            <person name="Veneault-Fourrey C."/>
            <person name="Joly D.L."/>
            <person name="Hacquard S."/>
            <person name="Amselem J."/>
            <person name="Cantarel B.L."/>
            <person name="Chiu R."/>
            <person name="Coutinho P.M."/>
            <person name="Feau N."/>
            <person name="Field M."/>
            <person name="Frey P."/>
            <person name="Gelhaye E."/>
            <person name="Goldberg J."/>
            <person name="Grabherr M.G."/>
            <person name="Kodira C.D."/>
            <person name="Kohler A."/>
            <person name="Kuees U."/>
            <person name="Lindquist E.A."/>
            <person name="Lucas S.M."/>
            <person name="Mago R."/>
            <person name="Mauceli E."/>
            <person name="Morin E."/>
            <person name="Murat C."/>
            <person name="Pangilinan J.L."/>
            <person name="Park R."/>
            <person name="Pearson M."/>
            <person name="Quesneville H."/>
            <person name="Rouhier N."/>
            <person name="Sakthikumar S."/>
            <person name="Salamov A.A."/>
            <person name="Schmutz J."/>
            <person name="Selles B."/>
            <person name="Shapiro H."/>
            <person name="Tanguay P."/>
            <person name="Tuskan G.A."/>
            <person name="Henrissat B."/>
            <person name="Van de Peer Y."/>
            <person name="Rouze P."/>
            <person name="Ellis J.G."/>
            <person name="Dodds P.N."/>
            <person name="Schein J.E."/>
            <person name="Zhong S."/>
            <person name="Hamelin R.C."/>
            <person name="Grigoriev I.V."/>
            <person name="Szabo L.J."/>
            <person name="Martin F."/>
        </authorList>
    </citation>
    <scope>NUCLEOTIDE SEQUENCE [LARGE SCALE GENOMIC DNA]</scope>
    <source>
        <strain evidence="2">98AG31 / pathotype 3-4-7</strain>
    </source>
</reference>
<proteinExistence type="predicted"/>
<evidence type="ECO:0000313" key="2">
    <source>
        <dbReference type="Proteomes" id="UP000001072"/>
    </source>
</evidence>
<dbReference type="AlphaFoldDB" id="F4R6J6"/>
<dbReference type="HOGENOM" id="CLU_058865_1_0_1"/>
<sequence>MAPNTSRYWKKGASVKSVKSLNASVAKSLPKHTSAIARSFAAFTRFLLGYEESTKTYPTKPTNHELSLLHTATQDEILSDQRIFLNLTVDMTEKTWSPFKEFFMADLKTYGVSRMTFDWDARDTRGWNCIVAVLVGSIGVLRWLRGRAEDIRLNRLDSEKLCRKEQQRKKRVEAKQLLPDSDCCSDTEWDPEEIKYESLGVPWRSQQYSTLLHRIDDLLYHYKASVTGATAVSRRFDQCRTKSKLDNPKAPVCVGLPRNFEEELAALKMIPVSGLLNSLPAFIDSLLGN</sequence>
<name>F4R6J6_MELLP</name>
<dbReference type="RefSeq" id="XP_007404268.1">
    <property type="nucleotide sequence ID" value="XM_007404206.1"/>
</dbReference>
<dbReference type="KEGG" id="mlr:MELLADRAFT_101657"/>
<accession>F4R6J6</accession>